<dbReference type="InterPro" id="IPR027417">
    <property type="entry name" value="P-loop_NTPase"/>
</dbReference>
<dbReference type="Proteomes" id="UP001626628">
    <property type="component" value="Chromosome"/>
</dbReference>
<dbReference type="RefSeq" id="WP_407285881.1">
    <property type="nucleotide sequence ID" value="NZ_CP147982.1"/>
</dbReference>
<protein>
    <submittedName>
        <fullName evidence="2">Type IV secretory system conjugative DNA transfer family protein</fullName>
    </submittedName>
</protein>
<dbReference type="EMBL" id="CP147982">
    <property type="protein sequence ID" value="WXK76062.1"/>
    <property type="molecule type" value="Genomic_DNA"/>
</dbReference>
<evidence type="ECO:0000313" key="2">
    <source>
        <dbReference type="EMBL" id="WXK76062.1"/>
    </source>
</evidence>
<keyword evidence="3" id="KW-1185">Reference proteome</keyword>
<sequence>MENRFLPFNFLAQPYDDHAMAEHVAEAARGAWPELAHGAPTFENILKHSVVDSGTSLIVNLAVASPDARRLFGCLLTVGMETAALSRANVRAAGSGRAPHFLILDEFSQFMAQSEESLTRMLSETRKYNLFCVMAHQNWSQASDRLKGALQNVGMEVVLKAGRPDAEHSARLFGVVDPDAIKHVVSNEAAEGRTHPAYYPLAEQWERQVQSIQQLRVGEAFVRLPNDQVRKVNTPTLPGLTEPPEALSSPAGF</sequence>
<dbReference type="PANTHER" id="PTHR30121">
    <property type="entry name" value="UNCHARACTERIZED PROTEIN YJGR-RELATED"/>
    <property type="match status" value="1"/>
</dbReference>
<feature type="compositionally biased region" description="Low complexity" evidence="1">
    <location>
        <begin position="234"/>
        <end position="245"/>
    </location>
</feature>
<dbReference type="Gene3D" id="3.40.50.300">
    <property type="entry name" value="P-loop containing nucleotide triphosphate hydrolases"/>
    <property type="match status" value="1"/>
</dbReference>
<proteinExistence type="predicted"/>
<gene>
    <name evidence="2" type="ORF">WAB15_08770</name>
</gene>
<reference evidence="2 3" key="1">
    <citation type="submission" date="2024-03" db="EMBL/GenBank/DDBJ databases">
        <title>The complete genome of Streptomyces sirii sp.nov.</title>
        <authorList>
            <person name="Zakalyukina Y.V."/>
            <person name="Belik A.R."/>
            <person name="Biryukov M.V."/>
            <person name="Baturina O.A."/>
            <person name="Kabilov M.R."/>
        </authorList>
    </citation>
    <scope>NUCLEOTIDE SEQUENCE [LARGE SCALE GENOMIC DNA]</scope>
    <source>
        <strain evidence="2 3">BP-8</strain>
    </source>
</reference>
<name>A0ABZ2QHS5_9ACTN</name>
<feature type="region of interest" description="Disordered" evidence="1">
    <location>
        <begin position="231"/>
        <end position="253"/>
    </location>
</feature>
<dbReference type="InterPro" id="IPR051162">
    <property type="entry name" value="T4SS_component"/>
</dbReference>
<evidence type="ECO:0000313" key="3">
    <source>
        <dbReference type="Proteomes" id="UP001626628"/>
    </source>
</evidence>
<evidence type="ECO:0000256" key="1">
    <source>
        <dbReference type="SAM" id="MobiDB-lite"/>
    </source>
</evidence>
<dbReference type="PANTHER" id="PTHR30121:SF6">
    <property type="entry name" value="SLR6007 PROTEIN"/>
    <property type="match status" value="1"/>
</dbReference>
<accession>A0ABZ2QHS5</accession>
<dbReference type="SUPFAM" id="SSF52540">
    <property type="entry name" value="P-loop containing nucleoside triphosphate hydrolases"/>
    <property type="match status" value="1"/>
</dbReference>
<dbReference type="CDD" id="cd01127">
    <property type="entry name" value="TrwB_TraG_TraD_VirD4"/>
    <property type="match status" value="1"/>
</dbReference>
<organism evidence="2 3">
    <name type="scientific">Streptomyces sirii</name>
    <dbReference type="NCBI Taxonomy" id="3127701"/>
    <lineage>
        <taxon>Bacteria</taxon>
        <taxon>Bacillati</taxon>
        <taxon>Actinomycetota</taxon>
        <taxon>Actinomycetes</taxon>
        <taxon>Kitasatosporales</taxon>
        <taxon>Streptomycetaceae</taxon>
        <taxon>Streptomyces</taxon>
    </lineage>
</organism>